<name>A0A1X0P6S8_9TRYP</name>
<gene>
    <name evidence="9" type="ORF">TM35_000033850</name>
</gene>
<keyword evidence="10" id="KW-1185">Reference proteome</keyword>
<organism evidence="9 10">
    <name type="scientific">Trypanosoma theileri</name>
    <dbReference type="NCBI Taxonomy" id="67003"/>
    <lineage>
        <taxon>Eukaryota</taxon>
        <taxon>Discoba</taxon>
        <taxon>Euglenozoa</taxon>
        <taxon>Kinetoplastea</taxon>
        <taxon>Metakinetoplastina</taxon>
        <taxon>Trypanosomatida</taxon>
        <taxon>Trypanosomatidae</taxon>
        <taxon>Trypanosoma</taxon>
    </lineage>
</organism>
<evidence type="ECO:0000256" key="2">
    <source>
        <dbReference type="ARBA" id="ARBA00008816"/>
    </source>
</evidence>
<feature type="transmembrane region" description="Helical" evidence="7">
    <location>
        <begin position="228"/>
        <end position="245"/>
    </location>
</feature>
<sequence>MFFDSTANTPFQRFLKIVYAFRLIDYLVCVVIGIAGWLIGRLVRPYCRPFSWNDTSIAYPYGGAGTFPSWTLAPIAILPCVVYVVMEVVSAVHSKSGASESFILSEDDINNNQVNTATSSDGTTRRRGQTGSRENVSAETEEAAVGDVVKQKRWYMVVEVANHWVLAQAFSVTLCLLVIDTTKLYAGRLRPDFLARLENEGYNSSSIDVDWCSLAREGRLSFPSGHSGIAFASIVPLVIYLLGILRALSGRSLWRGVVSLIPLILPITVAVSRTRDNRHHFSDILAGSVIGTCCAIFSVKCLFTFSNRKNIPLPSRLQYGSKKENWCPGRGTV</sequence>
<reference evidence="9 10" key="1">
    <citation type="submission" date="2017-03" db="EMBL/GenBank/DDBJ databases">
        <title>An alternative strategy for trypanosome survival in the mammalian bloodstream revealed through genome and transcriptome analysis of the ubiquitous bovine parasite Trypanosoma (Megatrypanum) theileri.</title>
        <authorList>
            <person name="Kelly S."/>
            <person name="Ivens A."/>
            <person name="Mott A."/>
            <person name="O'Neill E."/>
            <person name="Emms D."/>
            <person name="Macleod O."/>
            <person name="Voorheis P."/>
            <person name="Matthews J."/>
            <person name="Matthews K."/>
            <person name="Carrington M."/>
        </authorList>
    </citation>
    <scope>NUCLEOTIDE SEQUENCE [LARGE SCALE GENOMIC DNA]</scope>
    <source>
        <strain evidence="9">Edinburgh</strain>
    </source>
</reference>
<dbReference type="GeneID" id="39981932"/>
<dbReference type="AlphaFoldDB" id="A0A1X0P6S8"/>
<dbReference type="PANTHER" id="PTHR10165:SF35">
    <property type="entry name" value="RE23632P"/>
    <property type="match status" value="1"/>
</dbReference>
<dbReference type="GO" id="GO:0006644">
    <property type="term" value="P:phospholipid metabolic process"/>
    <property type="evidence" value="ECO:0007669"/>
    <property type="project" value="InterPro"/>
</dbReference>
<evidence type="ECO:0000256" key="5">
    <source>
        <dbReference type="ARBA" id="ARBA00023136"/>
    </source>
</evidence>
<feature type="transmembrane region" description="Helical" evidence="7">
    <location>
        <begin position="160"/>
        <end position="179"/>
    </location>
</feature>
<accession>A0A1X0P6S8</accession>
<feature type="transmembrane region" description="Helical" evidence="7">
    <location>
        <begin position="252"/>
        <end position="272"/>
    </location>
</feature>
<evidence type="ECO:0000256" key="3">
    <source>
        <dbReference type="ARBA" id="ARBA00022692"/>
    </source>
</evidence>
<evidence type="ECO:0000256" key="4">
    <source>
        <dbReference type="ARBA" id="ARBA00022989"/>
    </source>
</evidence>
<feature type="region of interest" description="Disordered" evidence="6">
    <location>
        <begin position="113"/>
        <end position="139"/>
    </location>
</feature>
<dbReference type="EMBL" id="NBCO01000003">
    <property type="protein sequence ID" value="ORC92632.1"/>
    <property type="molecule type" value="Genomic_DNA"/>
</dbReference>
<dbReference type="Proteomes" id="UP000192257">
    <property type="component" value="Unassembled WGS sequence"/>
</dbReference>
<evidence type="ECO:0000256" key="6">
    <source>
        <dbReference type="SAM" id="MobiDB-lite"/>
    </source>
</evidence>
<dbReference type="OrthoDB" id="8907274at2759"/>
<evidence type="ECO:0000313" key="10">
    <source>
        <dbReference type="Proteomes" id="UP000192257"/>
    </source>
</evidence>
<proteinExistence type="inferred from homology"/>
<dbReference type="InterPro" id="IPR000326">
    <property type="entry name" value="PAP2/HPO"/>
</dbReference>
<dbReference type="CDD" id="cd03390">
    <property type="entry name" value="PAP2_containing_1_like"/>
    <property type="match status" value="1"/>
</dbReference>
<evidence type="ECO:0000256" key="7">
    <source>
        <dbReference type="SAM" id="Phobius"/>
    </source>
</evidence>
<dbReference type="Gene3D" id="1.20.144.10">
    <property type="entry name" value="Phosphatidic acid phosphatase type 2/haloperoxidase"/>
    <property type="match status" value="1"/>
</dbReference>
<dbReference type="GO" id="GO:0046839">
    <property type="term" value="P:phospholipid dephosphorylation"/>
    <property type="evidence" value="ECO:0007669"/>
    <property type="project" value="TreeGrafter"/>
</dbReference>
<dbReference type="RefSeq" id="XP_028886698.1">
    <property type="nucleotide sequence ID" value="XM_029022152.1"/>
</dbReference>
<keyword evidence="3 7" id="KW-0812">Transmembrane</keyword>
<dbReference type="PANTHER" id="PTHR10165">
    <property type="entry name" value="LIPID PHOSPHATE PHOSPHATASE"/>
    <property type="match status" value="1"/>
</dbReference>
<dbReference type="InterPro" id="IPR043216">
    <property type="entry name" value="PAP-like"/>
</dbReference>
<keyword evidence="5 7" id="KW-0472">Membrane</keyword>
<feature type="domain" description="Phosphatidic acid phosphatase type 2/haloperoxidase" evidence="8">
    <location>
        <begin position="164"/>
        <end position="299"/>
    </location>
</feature>
<feature type="transmembrane region" description="Helical" evidence="7">
    <location>
        <begin position="284"/>
        <end position="303"/>
    </location>
</feature>
<dbReference type="GO" id="GO:0016020">
    <property type="term" value="C:membrane"/>
    <property type="evidence" value="ECO:0007669"/>
    <property type="project" value="UniProtKB-SubCell"/>
</dbReference>
<feature type="transmembrane region" description="Helical" evidence="7">
    <location>
        <begin position="20"/>
        <end position="40"/>
    </location>
</feature>
<dbReference type="STRING" id="67003.A0A1X0P6S8"/>
<comment type="subcellular location">
    <subcellularLocation>
        <location evidence="1">Membrane</location>
        <topology evidence="1">Multi-pass membrane protein</topology>
    </subcellularLocation>
</comment>
<dbReference type="GO" id="GO:0008195">
    <property type="term" value="F:phosphatidate phosphatase activity"/>
    <property type="evidence" value="ECO:0007669"/>
    <property type="project" value="TreeGrafter"/>
</dbReference>
<comment type="similarity">
    <text evidence="2">Belongs to the PA-phosphatase related phosphoesterase family.</text>
</comment>
<dbReference type="Pfam" id="PF01569">
    <property type="entry name" value="PAP2"/>
    <property type="match status" value="1"/>
</dbReference>
<evidence type="ECO:0000313" key="9">
    <source>
        <dbReference type="EMBL" id="ORC92632.1"/>
    </source>
</evidence>
<evidence type="ECO:0000256" key="1">
    <source>
        <dbReference type="ARBA" id="ARBA00004141"/>
    </source>
</evidence>
<protein>
    <submittedName>
        <fullName evidence="9">Putative phosphatidic acid phosphatase</fullName>
    </submittedName>
</protein>
<dbReference type="SUPFAM" id="SSF48317">
    <property type="entry name" value="Acid phosphatase/Vanadium-dependent haloperoxidase"/>
    <property type="match status" value="1"/>
</dbReference>
<dbReference type="VEuPathDB" id="TriTrypDB:TM35_000033850"/>
<dbReference type="InterPro" id="IPR036938">
    <property type="entry name" value="PAP2/HPO_sf"/>
</dbReference>
<evidence type="ECO:0000259" key="8">
    <source>
        <dbReference type="SMART" id="SM00014"/>
    </source>
</evidence>
<comment type="caution">
    <text evidence="9">The sequence shown here is derived from an EMBL/GenBank/DDBJ whole genome shotgun (WGS) entry which is preliminary data.</text>
</comment>
<dbReference type="SMART" id="SM00014">
    <property type="entry name" value="acidPPc"/>
    <property type="match status" value="1"/>
</dbReference>
<keyword evidence="4 7" id="KW-1133">Transmembrane helix</keyword>